<feature type="compositionally biased region" description="Low complexity" evidence="1">
    <location>
        <begin position="26"/>
        <end position="42"/>
    </location>
</feature>
<feature type="chain" id="PRO_5038601834" evidence="2">
    <location>
        <begin position="21"/>
        <end position="160"/>
    </location>
</feature>
<evidence type="ECO:0000313" key="4">
    <source>
        <dbReference type="EMBL" id="MBA8955033.1"/>
    </source>
</evidence>
<reference evidence="4 5" key="1">
    <citation type="submission" date="2020-08" db="EMBL/GenBank/DDBJ databases">
        <title>Genomic Encyclopedia of Type Strains, Phase IV (KMG-IV): sequencing the most valuable type-strain genomes for metagenomic binning, comparative biology and taxonomic classification.</title>
        <authorList>
            <person name="Goeker M."/>
        </authorList>
    </citation>
    <scope>NUCLEOTIDE SEQUENCE [LARGE SCALE GENOMIC DNA]</scope>
    <source>
        <strain evidence="4 5">DSM 44197</strain>
    </source>
</reference>
<protein>
    <submittedName>
        <fullName evidence="4">Uncharacterized protein YceK</fullName>
    </submittedName>
</protein>
<evidence type="ECO:0000313" key="5">
    <source>
        <dbReference type="Proteomes" id="UP000572680"/>
    </source>
</evidence>
<keyword evidence="2" id="KW-0732">Signal</keyword>
<keyword evidence="5" id="KW-1185">Reference proteome</keyword>
<evidence type="ECO:0000256" key="1">
    <source>
        <dbReference type="SAM" id="MobiDB-lite"/>
    </source>
</evidence>
<dbReference type="RefSeq" id="WP_182847045.1">
    <property type="nucleotide sequence ID" value="NZ_BAAALP010000084.1"/>
</dbReference>
<feature type="region of interest" description="Disordered" evidence="1">
    <location>
        <begin position="17"/>
        <end position="42"/>
    </location>
</feature>
<sequence>MTLPAVAMVVTALLSGCSSAPSPDRSGATTGPTATTGSGSPAASAAVKLTELPNGSCLANDRFLRPDGTVQTVDCKRRHMYRTYASTDLPPEMRDGPFPGYQKVYDFTLKFCDAEFAKLYKGPAGKDGRPVEYLIAPMEKVQWRPEEKRVVCATMANPNA</sequence>
<dbReference type="AlphaFoldDB" id="A0A7W3QQA4"/>
<gene>
    <name evidence="4" type="ORF">HNR61_006690</name>
</gene>
<proteinExistence type="predicted"/>
<name>A0A7W3QQA4_ACTNM</name>
<dbReference type="InterPro" id="IPR026004">
    <property type="entry name" value="Septum_form"/>
</dbReference>
<accession>A0A7W3QQA4</accession>
<comment type="caution">
    <text evidence="4">The sequence shown here is derived from an EMBL/GenBank/DDBJ whole genome shotgun (WGS) entry which is preliminary data.</text>
</comment>
<dbReference type="Proteomes" id="UP000572680">
    <property type="component" value="Unassembled WGS sequence"/>
</dbReference>
<dbReference type="EMBL" id="JACJIA010000010">
    <property type="protein sequence ID" value="MBA8955033.1"/>
    <property type="molecule type" value="Genomic_DNA"/>
</dbReference>
<evidence type="ECO:0000259" key="3">
    <source>
        <dbReference type="Pfam" id="PF13845"/>
    </source>
</evidence>
<organism evidence="4 5">
    <name type="scientific">Actinomadura namibiensis</name>
    <dbReference type="NCBI Taxonomy" id="182080"/>
    <lineage>
        <taxon>Bacteria</taxon>
        <taxon>Bacillati</taxon>
        <taxon>Actinomycetota</taxon>
        <taxon>Actinomycetes</taxon>
        <taxon>Streptosporangiales</taxon>
        <taxon>Thermomonosporaceae</taxon>
        <taxon>Actinomadura</taxon>
    </lineage>
</organism>
<feature type="signal peptide" evidence="2">
    <location>
        <begin position="1"/>
        <end position="20"/>
    </location>
</feature>
<evidence type="ECO:0000256" key="2">
    <source>
        <dbReference type="SAM" id="SignalP"/>
    </source>
</evidence>
<dbReference type="Pfam" id="PF13845">
    <property type="entry name" value="Septum_form"/>
    <property type="match status" value="1"/>
</dbReference>
<feature type="domain" description="Septum formation-related" evidence="3">
    <location>
        <begin position="51"/>
        <end position="152"/>
    </location>
</feature>